<dbReference type="GO" id="GO:0043952">
    <property type="term" value="P:protein transport by the Sec complex"/>
    <property type="evidence" value="ECO:0007669"/>
    <property type="project" value="UniProtKB-ARBA"/>
</dbReference>
<reference evidence="21" key="1">
    <citation type="submission" date="2017-09" db="EMBL/GenBank/DDBJ databases">
        <title>Depth-based differentiation of microbial function through sediment-hosted aquifers and enrichment of novel symbionts in the deep terrestrial subsurface.</title>
        <authorList>
            <person name="Probst A.J."/>
            <person name="Ladd B."/>
            <person name="Jarett J.K."/>
            <person name="Geller-Mcgrath D.E."/>
            <person name="Sieber C.M.K."/>
            <person name="Emerson J.B."/>
            <person name="Anantharaman K."/>
            <person name="Thomas B.C."/>
            <person name="Malmstrom R."/>
            <person name="Stieglmeier M."/>
            <person name="Klingl A."/>
            <person name="Woyke T."/>
            <person name="Ryan C.M."/>
            <person name="Banfield J.F."/>
        </authorList>
    </citation>
    <scope>NUCLEOTIDE SEQUENCE [LARGE SCALE GENOMIC DNA]</scope>
</reference>
<dbReference type="InterPro" id="IPR044722">
    <property type="entry name" value="SecA_SF2_C"/>
</dbReference>
<dbReference type="PROSITE" id="PS51196">
    <property type="entry name" value="SECA_MOTOR_DEAD"/>
    <property type="match status" value="1"/>
</dbReference>
<evidence type="ECO:0000256" key="8">
    <source>
        <dbReference type="ARBA" id="ARBA00022741"/>
    </source>
</evidence>
<dbReference type="InterPro" id="IPR036266">
    <property type="entry name" value="SecA_Wing/Scaffold_sf"/>
</dbReference>
<keyword evidence="14 15" id="KW-0472">Membrane</keyword>
<evidence type="ECO:0000256" key="11">
    <source>
        <dbReference type="ARBA" id="ARBA00022927"/>
    </source>
</evidence>
<dbReference type="GO" id="GO:0005524">
    <property type="term" value="F:ATP binding"/>
    <property type="evidence" value="ECO:0007669"/>
    <property type="project" value="UniProtKB-UniRule"/>
</dbReference>
<dbReference type="EC" id="7.4.2.8" evidence="15"/>
<dbReference type="PRINTS" id="PR00906">
    <property type="entry name" value="SECA"/>
</dbReference>
<evidence type="ECO:0000256" key="2">
    <source>
        <dbReference type="ARBA" id="ARBA00004170"/>
    </source>
</evidence>
<evidence type="ECO:0000256" key="5">
    <source>
        <dbReference type="ARBA" id="ARBA00022475"/>
    </source>
</evidence>
<dbReference type="InterPro" id="IPR014018">
    <property type="entry name" value="SecA_motor_DEAD"/>
</dbReference>
<dbReference type="GO" id="GO:0005829">
    <property type="term" value="C:cytosol"/>
    <property type="evidence" value="ECO:0007669"/>
    <property type="project" value="TreeGrafter"/>
</dbReference>
<organism evidence="20 21">
    <name type="scientific">Candidatus Komeilibacteria bacterium CG_4_10_14_0_2_um_filter_37_10</name>
    <dbReference type="NCBI Taxonomy" id="1974470"/>
    <lineage>
        <taxon>Bacteria</taxon>
        <taxon>Candidatus Komeiliibacteriota</taxon>
    </lineage>
</organism>
<evidence type="ECO:0000256" key="10">
    <source>
        <dbReference type="ARBA" id="ARBA00022840"/>
    </source>
</evidence>
<proteinExistence type="inferred from homology"/>
<keyword evidence="11 15" id="KW-0653">Protein transport</keyword>
<dbReference type="Pfam" id="PF01043">
    <property type="entry name" value="SecA_PP_bind"/>
    <property type="match status" value="1"/>
</dbReference>
<dbReference type="NCBIfam" id="NF009538">
    <property type="entry name" value="PRK12904.1"/>
    <property type="match status" value="1"/>
</dbReference>
<dbReference type="FunFam" id="3.90.1440.10:FF:000002">
    <property type="entry name" value="Protein translocase subunit SecA"/>
    <property type="match status" value="1"/>
</dbReference>
<evidence type="ECO:0000259" key="19">
    <source>
        <dbReference type="PROSITE" id="PS51196"/>
    </source>
</evidence>
<dbReference type="InterPro" id="IPR000185">
    <property type="entry name" value="SecA"/>
</dbReference>
<evidence type="ECO:0000259" key="18">
    <source>
        <dbReference type="PROSITE" id="PS51194"/>
    </source>
</evidence>
<dbReference type="GO" id="GO:0065002">
    <property type="term" value="P:intracellular protein transmembrane transport"/>
    <property type="evidence" value="ECO:0007669"/>
    <property type="project" value="UniProtKB-UniRule"/>
</dbReference>
<dbReference type="InterPro" id="IPR014001">
    <property type="entry name" value="Helicase_ATP-bd"/>
</dbReference>
<accession>A0A2M7VDX4</accession>
<evidence type="ECO:0000313" key="20">
    <source>
        <dbReference type="EMBL" id="PIZ98625.1"/>
    </source>
</evidence>
<dbReference type="InterPro" id="IPR036670">
    <property type="entry name" value="SecA_X-link_sf"/>
</dbReference>
<comment type="cofactor">
    <cofactor evidence="1">
        <name>Zn(2+)</name>
        <dbReference type="ChEBI" id="CHEBI:29105"/>
    </cofactor>
</comment>
<dbReference type="CDD" id="cd17928">
    <property type="entry name" value="DEXDc_SecA"/>
    <property type="match status" value="1"/>
</dbReference>
<dbReference type="NCBIfam" id="NF006630">
    <property type="entry name" value="PRK09200.1"/>
    <property type="match status" value="1"/>
</dbReference>
<comment type="similarity">
    <text evidence="3 15 16">Belongs to the SecA family.</text>
</comment>
<dbReference type="InterPro" id="IPR011115">
    <property type="entry name" value="SecA_DEAD"/>
</dbReference>
<feature type="binding site" evidence="15">
    <location>
        <begin position="103"/>
        <end position="107"/>
    </location>
    <ligand>
        <name>ATP</name>
        <dbReference type="ChEBI" id="CHEBI:30616"/>
    </ligand>
</feature>
<keyword evidence="4 15" id="KW-0813">Transport</keyword>
<feature type="domain" description="Helicase ATP-binding" evidence="17">
    <location>
        <begin position="87"/>
        <end position="275"/>
    </location>
</feature>
<dbReference type="PROSITE" id="PS01312">
    <property type="entry name" value="SECA"/>
    <property type="match status" value="1"/>
</dbReference>
<evidence type="ECO:0000313" key="21">
    <source>
        <dbReference type="Proteomes" id="UP000230405"/>
    </source>
</evidence>
<dbReference type="SUPFAM" id="SSF81886">
    <property type="entry name" value="Helical scaffold and wing domains of SecA"/>
    <property type="match status" value="1"/>
</dbReference>
<comment type="function">
    <text evidence="15">Part of the Sec protein translocase complex. Interacts with the SecYEG preprotein conducting channel. Has a central role in coupling the hydrolysis of ATP to the transfer of proteins into and across the cell membrane, serving as an ATP-driven molecular motor driving the stepwise translocation of polypeptide chains across the membrane.</text>
</comment>
<dbReference type="GO" id="GO:0005886">
    <property type="term" value="C:plasma membrane"/>
    <property type="evidence" value="ECO:0007669"/>
    <property type="project" value="UniProtKB-SubCell"/>
</dbReference>
<keyword evidence="13 15" id="KW-0811">Translocation</keyword>
<keyword evidence="12 15" id="KW-1278">Translocase</keyword>
<dbReference type="PANTHER" id="PTHR30612">
    <property type="entry name" value="SECA INNER MEMBRANE COMPONENT OF SEC PROTEIN SECRETION SYSTEM"/>
    <property type="match status" value="1"/>
</dbReference>
<dbReference type="InterPro" id="IPR011130">
    <property type="entry name" value="SecA_preprotein_X-link_dom"/>
</dbReference>
<feature type="binding site" evidence="15">
    <location>
        <position position="522"/>
    </location>
    <ligand>
        <name>ATP</name>
        <dbReference type="ChEBI" id="CHEBI:30616"/>
    </ligand>
</feature>
<dbReference type="GO" id="GO:0017038">
    <property type="term" value="P:protein import"/>
    <property type="evidence" value="ECO:0007669"/>
    <property type="project" value="InterPro"/>
</dbReference>
<dbReference type="InterPro" id="IPR011116">
    <property type="entry name" value="SecA_Wing/Scaffold"/>
</dbReference>
<gene>
    <name evidence="15" type="primary">secA</name>
    <name evidence="20" type="ORF">COX77_03795</name>
</gene>
<dbReference type="NCBIfam" id="TIGR00963">
    <property type="entry name" value="secA"/>
    <property type="match status" value="1"/>
</dbReference>
<keyword evidence="8 15" id="KW-0547">Nucleotide-binding</keyword>
<dbReference type="HAMAP" id="MF_01382">
    <property type="entry name" value="SecA"/>
    <property type="match status" value="1"/>
</dbReference>
<dbReference type="GO" id="GO:0006605">
    <property type="term" value="P:protein targeting"/>
    <property type="evidence" value="ECO:0007669"/>
    <property type="project" value="UniProtKB-UniRule"/>
</dbReference>
<feature type="domain" description="Helicase C-terminal" evidence="18">
    <location>
        <begin position="444"/>
        <end position="608"/>
    </location>
</feature>
<dbReference type="Gene3D" id="1.10.3060.10">
    <property type="entry name" value="Helical scaffold and wing domains of SecA"/>
    <property type="match status" value="1"/>
</dbReference>
<comment type="subcellular location">
    <subcellularLocation>
        <location evidence="15">Cell membrane</location>
        <topology evidence="15">Peripheral membrane protein</topology>
        <orientation evidence="15">Cytoplasmic side</orientation>
    </subcellularLocation>
    <subcellularLocation>
        <location evidence="15">Cytoplasm</location>
    </subcellularLocation>
    <subcellularLocation>
        <location evidence="2">Membrane</location>
        <topology evidence="2">Peripheral membrane protein</topology>
    </subcellularLocation>
    <text evidence="15">Distribution is 50-50.</text>
</comment>
<keyword evidence="6 15" id="KW-0963">Cytoplasm</keyword>
<dbReference type="SMART" id="SM00958">
    <property type="entry name" value="SecA_PP_bind"/>
    <property type="match status" value="1"/>
</dbReference>
<keyword evidence="10 15" id="KW-0067">ATP-binding</keyword>
<dbReference type="EMBL" id="PFPO01000073">
    <property type="protein sequence ID" value="PIZ98625.1"/>
    <property type="molecule type" value="Genomic_DNA"/>
</dbReference>
<dbReference type="GO" id="GO:0046872">
    <property type="term" value="F:metal ion binding"/>
    <property type="evidence" value="ECO:0007669"/>
    <property type="project" value="UniProtKB-KW"/>
</dbReference>
<dbReference type="Gene3D" id="3.40.50.300">
    <property type="entry name" value="P-loop containing nucleotide triphosphate hydrolases"/>
    <property type="match status" value="3"/>
</dbReference>
<dbReference type="Pfam" id="PF21090">
    <property type="entry name" value="P-loop_SecA"/>
    <property type="match status" value="1"/>
</dbReference>
<dbReference type="GO" id="GO:0008564">
    <property type="term" value="F:protein-exporting ATPase activity"/>
    <property type="evidence" value="ECO:0007669"/>
    <property type="project" value="UniProtKB-EC"/>
</dbReference>
<keyword evidence="7" id="KW-0479">Metal-binding</keyword>
<evidence type="ECO:0000256" key="13">
    <source>
        <dbReference type="ARBA" id="ARBA00023010"/>
    </source>
</evidence>
<dbReference type="Proteomes" id="UP000230405">
    <property type="component" value="Unassembled WGS sequence"/>
</dbReference>
<dbReference type="InterPro" id="IPR020937">
    <property type="entry name" value="SecA_CS"/>
</dbReference>
<dbReference type="InterPro" id="IPR004027">
    <property type="entry name" value="SEC_C_motif"/>
</dbReference>
<comment type="caution">
    <text evidence="20">The sequence shown here is derived from an EMBL/GenBank/DDBJ whole genome shotgun (WGS) entry which is preliminary data.</text>
</comment>
<dbReference type="PANTHER" id="PTHR30612:SF0">
    <property type="entry name" value="CHLOROPLAST PROTEIN-TRANSPORTING ATPASE"/>
    <property type="match status" value="1"/>
</dbReference>
<dbReference type="InterPro" id="IPR027417">
    <property type="entry name" value="P-loop_NTPase"/>
</dbReference>
<keyword evidence="5 15" id="KW-1003">Cell membrane</keyword>
<dbReference type="Pfam" id="PF07516">
    <property type="entry name" value="SecA_SW"/>
    <property type="match status" value="1"/>
</dbReference>
<dbReference type="Gene3D" id="3.10.450.50">
    <property type="match status" value="1"/>
</dbReference>
<comment type="subunit">
    <text evidence="15">Monomer and homodimer. Part of the essential Sec protein translocation apparatus which comprises SecA, SecYEG and auxiliary proteins SecDF. Other proteins may also be involved.</text>
</comment>
<dbReference type="FunFam" id="3.40.50.300:FF:000113">
    <property type="entry name" value="Preprotein translocase subunit SecA"/>
    <property type="match status" value="1"/>
</dbReference>
<evidence type="ECO:0000256" key="12">
    <source>
        <dbReference type="ARBA" id="ARBA00022967"/>
    </source>
</evidence>
<dbReference type="GO" id="GO:0031522">
    <property type="term" value="C:cell envelope Sec protein transport complex"/>
    <property type="evidence" value="ECO:0007669"/>
    <property type="project" value="TreeGrafter"/>
</dbReference>
<dbReference type="PROSITE" id="PS51194">
    <property type="entry name" value="HELICASE_CTER"/>
    <property type="match status" value="1"/>
</dbReference>
<dbReference type="AlphaFoldDB" id="A0A2M7VDX4"/>
<evidence type="ECO:0000256" key="1">
    <source>
        <dbReference type="ARBA" id="ARBA00001947"/>
    </source>
</evidence>
<dbReference type="SMART" id="SM00957">
    <property type="entry name" value="SecA_DEAD"/>
    <property type="match status" value="1"/>
</dbReference>
<evidence type="ECO:0000256" key="7">
    <source>
        <dbReference type="ARBA" id="ARBA00022723"/>
    </source>
</evidence>
<evidence type="ECO:0000256" key="6">
    <source>
        <dbReference type="ARBA" id="ARBA00022490"/>
    </source>
</evidence>
<name>A0A2M7VDX4_9BACT</name>
<evidence type="ECO:0000256" key="16">
    <source>
        <dbReference type="RuleBase" id="RU003874"/>
    </source>
</evidence>
<dbReference type="Pfam" id="PF07517">
    <property type="entry name" value="SecA_DEAD"/>
    <property type="match status" value="1"/>
</dbReference>
<comment type="catalytic activity">
    <reaction evidence="15">
        <text>ATP + H2O + cellular proteinSide 1 = ADP + phosphate + cellular proteinSide 2.</text>
        <dbReference type="EC" id="7.4.2.8"/>
    </reaction>
</comment>
<dbReference type="SUPFAM" id="SSF81767">
    <property type="entry name" value="Pre-protein crosslinking domain of SecA"/>
    <property type="match status" value="1"/>
</dbReference>
<feature type="binding site" evidence="15">
    <location>
        <position position="85"/>
    </location>
    <ligand>
        <name>ATP</name>
        <dbReference type="ChEBI" id="CHEBI:30616"/>
    </ligand>
</feature>
<dbReference type="Gene3D" id="3.90.1440.10">
    <property type="entry name" value="SecA, preprotein cross-linking domain"/>
    <property type="match status" value="1"/>
</dbReference>
<dbReference type="Pfam" id="PF02810">
    <property type="entry name" value="SEC-C"/>
    <property type="match status" value="1"/>
</dbReference>
<dbReference type="SUPFAM" id="SSF52540">
    <property type="entry name" value="P-loop containing nucleoside triphosphate hydrolases"/>
    <property type="match status" value="2"/>
</dbReference>
<evidence type="ECO:0000256" key="9">
    <source>
        <dbReference type="ARBA" id="ARBA00022833"/>
    </source>
</evidence>
<dbReference type="PROSITE" id="PS51192">
    <property type="entry name" value="HELICASE_ATP_BIND_1"/>
    <property type="match status" value="1"/>
</dbReference>
<evidence type="ECO:0000256" key="14">
    <source>
        <dbReference type="ARBA" id="ARBA00023136"/>
    </source>
</evidence>
<sequence>MSLLNFIFGDANEKYIKSLQPLVEQINKLETDIGLLSSEELRNKTIEFKKRLVDGESLDNILPEAFAVVREAAKRTLKQRHFDVQLIGGIVLHRGQIAEMRTGEGKTITATLPVYLNALTGKGVHVVTVNDYLAKRDATWMGQIYNYLGLSVGVIQHETAYLYDAQFVDENSTIDKIRDQGVAVEPELLKPCYRQEAYAADIIYGTNNEFGFDYLKDNMVPSTQQMSQRELYYAIVDEVDSILIDEARTPLIISAPAEESTDEYYHFAKIVRNLQVNSDYNIDEKLRAVTLTEDGMTKVEKILGVDNIYQSKGLRTVHHLEQALKAEVLFKKDKDYVVKDDEVIIVDEFTGRMMFGRRYSEGLHQAIEAKEDVKIQKESLTLATITFQNYFRIYQKLAGMTGTAATEAEEFAKIYKLDVTVIPTNKEIIRIDHNDLIYQDEASKFRAIVQEIKKRYEKKQPVLVGTISIAKNELLSELLKREGVPHQLLNAKQHEKEASTIAQAGKLQAVTIATNMAGRGVDIILGGNPVDQQEAEQVKSLGGLLVIGTERHESRRIDNQLRGRAGRQGDPGSTLFYVSLDDDLMRIFGSERMKSLMKTLKVPEDMPIENGMISKSIESAQRKVEGHNFDIRKHLVEYDDVINKHREVIYQRRKNILLMAEGRTDNLNWLNIDGQPIKSLSDYIADLINQELDQVINFHTTAEGQQDYQEILETLKSICQLADSEIAEYHKIINDHELESHQIRHQLIEHSRQLLQAKYTDLQAKFAATVGDATAWSRVELSLILRTIDNLWIDHLEAIDYLKQGIGLRGYGQRDPLVEYKKESFLLFDQLLDSIQNEIVYNIFKLGETINIGGKDLANRPLNLIKNNPTSQFAQQETERQSAVTKTFNNEPKVGRNEPCPCGSGKKYKKCHGV</sequence>
<evidence type="ECO:0000256" key="3">
    <source>
        <dbReference type="ARBA" id="ARBA00007650"/>
    </source>
</evidence>
<evidence type="ECO:0000259" key="17">
    <source>
        <dbReference type="PROSITE" id="PS51192"/>
    </source>
</evidence>
<feature type="domain" description="SecA family profile" evidence="19">
    <location>
        <begin position="1"/>
        <end position="609"/>
    </location>
</feature>
<protein>
    <recommendedName>
        <fullName evidence="15 16">Protein translocase subunit SecA</fullName>
        <ecNumber evidence="15">7.4.2.8</ecNumber>
    </recommendedName>
</protein>
<keyword evidence="9" id="KW-0862">Zinc</keyword>
<evidence type="ECO:0000256" key="4">
    <source>
        <dbReference type="ARBA" id="ARBA00022448"/>
    </source>
</evidence>
<dbReference type="InterPro" id="IPR001650">
    <property type="entry name" value="Helicase_C-like"/>
</dbReference>
<evidence type="ECO:0000256" key="15">
    <source>
        <dbReference type="HAMAP-Rule" id="MF_01382"/>
    </source>
</evidence>
<dbReference type="CDD" id="cd18803">
    <property type="entry name" value="SF2_C_secA"/>
    <property type="match status" value="1"/>
</dbReference>